<dbReference type="RefSeq" id="WP_021133019.1">
    <property type="nucleotide sequence ID" value="NZ_AQPH01000060.1"/>
</dbReference>
<dbReference type="STRING" id="1316936.K678_13613"/>
<proteinExistence type="predicted"/>
<protein>
    <recommendedName>
        <fullName evidence="2">HTH cro/C1-type domain-containing protein</fullName>
    </recommendedName>
</protein>
<dbReference type="Proteomes" id="UP000015350">
    <property type="component" value="Unassembled WGS sequence"/>
</dbReference>
<dbReference type="Gene3D" id="1.10.260.40">
    <property type="entry name" value="lambda repressor-like DNA-binding domains"/>
    <property type="match status" value="1"/>
</dbReference>
<dbReference type="SUPFAM" id="SSF47413">
    <property type="entry name" value="lambda repressor-like DNA-binding domains"/>
    <property type="match status" value="1"/>
</dbReference>
<organism evidence="3 4">
    <name type="scientific">Magnetospirillum fulvum MGU-K5</name>
    <dbReference type="NCBI Taxonomy" id="1316936"/>
    <lineage>
        <taxon>Bacteria</taxon>
        <taxon>Pseudomonadati</taxon>
        <taxon>Pseudomonadota</taxon>
        <taxon>Alphaproteobacteria</taxon>
        <taxon>Rhodospirillales</taxon>
        <taxon>Rhodospirillaceae</taxon>
        <taxon>Magnetospirillum</taxon>
    </lineage>
</organism>
<gene>
    <name evidence="3" type="ORF">K678_13613</name>
</gene>
<dbReference type="PROSITE" id="PS50943">
    <property type="entry name" value="HTH_CROC1"/>
    <property type="match status" value="1"/>
</dbReference>
<evidence type="ECO:0000256" key="1">
    <source>
        <dbReference type="SAM" id="MobiDB-lite"/>
    </source>
</evidence>
<evidence type="ECO:0000313" key="3">
    <source>
        <dbReference type="EMBL" id="EPY00927.1"/>
    </source>
</evidence>
<dbReference type="EMBL" id="AQPH01000060">
    <property type="protein sequence ID" value="EPY00927.1"/>
    <property type="molecule type" value="Genomic_DNA"/>
</dbReference>
<dbReference type="CDD" id="cd00093">
    <property type="entry name" value="HTH_XRE"/>
    <property type="match status" value="1"/>
</dbReference>
<feature type="domain" description="HTH cro/C1-type" evidence="2">
    <location>
        <begin position="14"/>
        <end position="68"/>
    </location>
</feature>
<evidence type="ECO:0000259" key="2">
    <source>
        <dbReference type="PROSITE" id="PS50943"/>
    </source>
</evidence>
<dbReference type="InterPro" id="IPR001387">
    <property type="entry name" value="Cro/C1-type_HTH"/>
</dbReference>
<reference evidence="3 4" key="1">
    <citation type="submission" date="2013-04" db="EMBL/GenBank/DDBJ databases">
        <authorList>
            <person name="Kuznetsov B."/>
            <person name="Ivanovsky R."/>
        </authorList>
    </citation>
    <scope>NUCLEOTIDE SEQUENCE [LARGE SCALE GENOMIC DNA]</scope>
    <source>
        <strain evidence="3 4">MGU-K5</strain>
    </source>
</reference>
<dbReference type="OrthoDB" id="8115576at2"/>
<sequence length="93" mass="10408">MNKLVAMIKIGEKLREIAAARGMSNAEVARRVGISAERYSHYVRANRQPDFDTLIAICRVLDVTPNHLFDVGINQDEPLPTPTHRDGSRRPGL</sequence>
<dbReference type="Pfam" id="PF01381">
    <property type="entry name" value="HTH_3"/>
    <property type="match status" value="1"/>
</dbReference>
<dbReference type="SMART" id="SM00530">
    <property type="entry name" value="HTH_XRE"/>
    <property type="match status" value="1"/>
</dbReference>
<accession>S9S4N9</accession>
<evidence type="ECO:0000313" key="4">
    <source>
        <dbReference type="Proteomes" id="UP000015350"/>
    </source>
</evidence>
<dbReference type="AlphaFoldDB" id="S9S4N9"/>
<feature type="compositionally biased region" description="Basic and acidic residues" evidence="1">
    <location>
        <begin position="83"/>
        <end position="93"/>
    </location>
</feature>
<name>S9S4N9_MAGFU</name>
<comment type="caution">
    <text evidence="3">The sequence shown here is derived from an EMBL/GenBank/DDBJ whole genome shotgun (WGS) entry which is preliminary data.</text>
</comment>
<feature type="region of interest" description="Disordered" evidence="1">
    <location>
        <begin position="73"/>
        <end position="93"/>
    </location>
</feature>
<dbReference type="GO" id="GO:0003677">
    <property type="term" value="F:DNA binding"/>
    <property type="evidence" value="ECO:0007669"/>
    <property type="project" value="InterPro"/>
</dbReference>
<dbReference type="eggNOG" id="ENOG5033KFQ">
    <property type="taxonomic scope" value="Bacteria"/>
</dbReference>
<dbReference type="InterPro" id="IPR010982">
    <property type="entry name" value="Lambda_DNA-bd_dom_sf"/>
</dbReference>